<evidence type="ECO:0000313" key="1">
    <source>
        <dbReference type="EMBL" id="MED1203515.1"/>
    </source>
</evidence>
<dbReference type="RefSeq" id="WP_157090820.1">
    <property type="nucleotide sequence ID" value="NZ_JARMAB010000013.1"/>
</dbReference>
<dbReference type="Proteomes" id="UP001341444">
    <property type="component" value="Unassembled WGS sequence"/>
</dbReference>
<dbReference type="EMBL" id="JARMAB010000013">
    <property type="protein sequence ID" value="MED1203515.1"/>
    <property type="molecule type" value="Genomic_DNA"/>
</dbReference>
<gene>
    <name evidence="1" type="ORF">P4T90_10545</name>
</gene>
<name>A0ABU6MFP2_9BACI</name>
<proteinExistence type="predicted"/>
<accession>A0ABU6MFP2</accession>
<protein>
    <submittedName>
        <fullName evidence="1">Uncharacterized protein</fullName>
    </submittedName>
</protein>
<reference evidence="1 2" key="1">
    <citation type="submission" date="2023-03" db="EMBL/GenBank/DDBJ databases">
        <title>Bacillus Genome Sequencing.</title>
        <authorList>
            <person name="Dunlap C."/>
        </authorList>
    </citation>
    <scope>NUCLEOTIDE SEQUENCE [LARGE SCALE GENOMIC DNA]</scope>
    <source>
        <strain evidence="1 2">B-23453</strain>
    </source>
</reference>
<organism evidence="1 2">
    <name type="scientific">Heyndrickxia acidicola</name>
    <dbReference type="NCBI Taxonomy" id="209389"/>
    <lineage>
        <taxon>Bacteria</taxon>
        <taxon>Bacillati</taxon>
        <taxon>Bacillota</taxon>
        <taxon>Bacilli</taxon>
        <taxon>Bacillales</taxon>
        <taxon>Bacillaceae</taxon>
        <taxon>Heyndrickxia</taxon>
    </lineage>
</organism>
<comment type="caution">
    <text evidence="1">The sequence shown here is derived from an EMBL/GenBank/DDBJ whole genome shotgun (WGS) entry which is preliminary data.</text>
</comment>
<sequence length="47" mass="5804">MLGFILGELKNWWITKSTNEIKEFEHLEAKHTRVRYDQDIYETIRIH</sequence>
<keyword evidence="2" id="KW-1185">Reference proteome</keyword>
<evidence type="ECO:0000313" key="2">
    <source>
        <dbReference type="Proteomes" id="UP001341444"/>
    </source>
</evidence>